<evidence type="ECO:0000313" key="2">
    <source>
        <dbReference type="EMBL" id="AWA30431.1"/>
    </source>
</evidence>
<evidence type="ECO:0000313" key="3">
    <source>
        <dbReference type="Proteomes" id="UP000244193"/>
    </source>
</evidence>
<keyword evidence="3" id="KW-1185">Reference proteome</keyword>
<organism evidence="2 3">
    <name type="scientific">Flavobacterium magnum</name>
    <dbReference type="NCBI Taxonomy" id="2162713"/>
    <lineage>
        <taxon>Bacteria</taxon>
        <taxon>Pseudomonadati</taxon>
        <taxon>Bacteroidota</taxon>
        <taxon>Flavobacteriia</taxon>
        <taxon>Flavobacteriales</taxon>
        <taxon>Flavobacteriaceae</taxon>
        <taxon>Flavobacterium</taxon>
    </lineage>
</organism>
<feature type="transmembrane region" description="Helical" evidence="1">
    <location>
        <begin position="217"/>
        <end position="237"/>
    </location>
</feature>
<name>A0A2S0RH22_9FLAO</name>
<dbReference type="GO" id="GO:0043190">
    <property type="term" value="C:ATP-binding cassette (ABC) transporter complex"/>
    <property type="evidence" value="ECO:0007669"/>
    <property type="project" value="InterPro"/>
</dbReference>
<dbReference type="NCBIfam" id="TIGR00056">
    <property type="entry name" value="MlaE family lipid ABC transporter permease subunit"/>
    <property type="match status" value="1"/>
</dbReference>
<proteinExistence type="inferred from homology"/>
<feature type="transmembrane region" description="Helical" evidence="1">
    <location>
        <begin position="249"/>
        <end position="274"/>
    </location>
</feature>
<feature type="transmembrane region" description="Helical" evidence="1">
    <location>
        <begin position="161"/>
        <end position="181"/>
    </location>
</feature>
<dbReference type="InterPro" id="IPR003453">
    <property type="entry name" value="ABC_MlaE_roteobac"/>
</dbReference>
<sequence>MTNTTPIKRIGYYARKKTIDVTEGTISNSNKFKKFAVDTADVFLFLFNVVRNTFSRGFEFREFTKQCFEIGNKSLPLISITGVIIGLVLTIQSRPVLVDFGAETMLPGMVAISIIREMGPVICALICAGKIGSGMGAEIGSMRVTEQIDAMEVSSTNPIRFLIVPRVLAATLMLPLLVLYADALGILGSWAGANIKGDVSFVLFITQAFGDVEFIDLIPAFIKTFFFGAVIGLTGCYKGYNAGRGTESVGIAANSAVVMASLLVIVVDLIAVQITDML</sequence>
<evidence type="ECO:0000256" key="1">
    <source>
        <dbReference type="RuleBase" id="RU362044"/>
    </source>
</evidence>
<reference evidence="2 3" key="1">
    <citation type="submission" date="2018-04" db="EMBL/GenBank/DDBJ databases">
        <title>Genome sequencing of Flavobacterium sp. HYN0048.</title>
        <authorList>
            <person name="Yi H."/>
            <person name="Baek C."/>
        </authorList>
    </citation>
    <scope>NUCLEOTIDE SEQUENCE [LARGE SCALE GENOMIC DNA]</scope>
    <source>
        <strain evidence="2 3">HYN0048</strain>
    </source>
</reference>
<feature type="transmembrane region" description="Helical" evidence="1">
    <location>
        <begin position="75"/>
        <end position="93"/>
    </location>
</feature>
<accession>A0A2S0RH22</accession>
<feature type="transmembrane region" description="Helical" evidence="1">
    <location>
        <begin position="105"/>
        <end position="128"/>
    </location>
</feature>
<dbReference type="OrthoDB" id="9810518at2"/>
<comment type="similarity">
    <text evidence="1">Belongs to the MlaE permease family.</text>
</comment>
<dbReference type="PANTHER" id="PTHR30188">
    <property type="entry name" value="ABC TRANSPORTER PERMEASE PROTEIN-RELATED"/>
    <property type="match status" value="1"/>
</dbReference>
<dbReference type="EMBL" id="CP028811">
    <property type="protein sequence ID" value="AWA30431.1"/>
    <property type="molecule type" value="Genomic_DNA"/>
</dbReference>
<keyword evidence="1" id="KW-0812">Transmembrane</keyword>
<protein>
    <submittedName>
        <fullName evidence="2">ABC transporter permease</fullName>
    </submittedName>
</protein>
<dbReference type="AlphaFoldDB" id="A0A2S0RH22"/>
<gene>
    <name evidence="2" type="ORF">HYN48_10205</name>
</gene>
<dbReference type="RefSeq" id="WP_108371351.1">
    <property type="nucleotide sequence ID" value="NZ_CP028811.1"/>
</dbReference>
<dbReference type="InterPro" id="IPR030802">
    <property type="entry name" value="Permease_MalE"/>
</dbReference>
<dbReference type="Proteomes" id="UP000244193">
    <property type="component" value="Chromosome"/>
</dbReference>
<keyword evidence="1" id="KW-0472">Membrane</keyword>
<keyword evidence="1" id="KW-1133">Transmembrane helix</keyword>
<dbReference type="GO" id="GO:0005548">
    <property type="term" value="F:phospholipid transporter activity"/>
    <property type="evidence" value="ECO:0007669"/>
    <property type="project" value="TreeGrafter"/>
</dbReference>
<dbReference type="KEGG" id="fmg:HYN48_10205"/>
<dbReference type="Pfam" id="PF02405">
    <property type="entry name" value="MlaE"/>
    <property type="match status" value="1"/>
</dbReference>